<dbReference type="PRINTS" id="PR01576">
    <property type="entry name" value="PDEFORMYLASE"/>
</dbReference>
<evidence type="ECO:0000313" key="4">
    <source>
        <dbReference type="EMBL" id="HIY25673.1"/>
    </source>
</evidence>
<proteinExistence type="inferred from homology"/>
<accession>A0A9D2BZ25</accession>
<dbReference type="Pfam" id="PF01327">
    <property type="entry name" value="Pep_deformylase"/>
    <property type="match status" value="1"/>
</dbReference>
<dbReference type="CDD" id="cd00487">
    <property type="entry name" value="Pep_deformylase"/>
    <property type="match status" value="1"/>
</dbReference>
<dbReference type="NCBIfam" id="NF001159">
    <property type="entry name" value="PRK00150.1-3"/>
    <property type="match status" value="1"/>
</dbReference>
<dbReference type="InterPro" id="IPR036821">
    <property type="entry name" value="Peptide_deformylase_sf"/>
</dbReference>
<dbReference type="Proteomes" id="UP000823915">
    <property type="component" value="Unassembled WGS sequence"/>
</dbReference>
<name>A0A9D2BZ25_9FIRM</name>
<keyword evidence="2 3" id="KW-0408">Iron</keyword>
<organism evidence="4 5">
    <name type="scientific">Candidatus Acutalibacter pullistercoris</name>
    <dbReference type="NCBI Taxonomy" id="2838418"/>
    <lineage>
        <taxon>Bacteria</taxon>
        <taxon>Bacillati</taxon>
        <taxon>Bacillota</taxon>
        <taxon>Clostridia</taxon>
        <taxon>Eubacteriales</taxon>
        <taxon>Acutalibacteraceae</taxon>
        <taxon>Acutalibacter</taxon>
    </lineage>
</organism>
<keyword evidence="3" id="KW-0648">Protein biosynthesis</keyword>
<reference evidence="4" key="1">
    <citation type="journal article" date="2021" name="PeerJ">
        <title>Extensive microbial diversity within the chicken gut microbiome revealed by metagenomics and culture.</title>
        <authorList>
            <person name="Gilroy R."/>
            <person name="Ravi A."/>
            <person name="Getino M."/>
            <person name="Pursley I."/>
            <person name="Horton D.L."/>
            <person name="Alikhan N.F."/>
            <person name="Baker D."/>
            <person name="Gharbi K."/>
            <person name="Hall N."/>
            <person name="Watson M."/>
            <person name="Adriaenssens E.M."/>
            <person name="Foster-Nyarko E."/>
            <person name="Jarju S."/>
            <person name="Secka A."/>
            <person name="Antonio M."/>
            <person name="Oren A."/>
            <person name="Chaudhuri R.R."/>
            <person name="La Ragione R."/>
            <person name="Hildebrand F."/>
            <person name="Pallen M.J."/>
        </authorList>
    </citation>
    <scope>NUCLEOTIDE SEQUENCE</scope>
    <source>
        <strain evidence="4">1282</strain>
    </source>
</reference>
<comment type="function">
    <text evidence="3">Removes the formyl group from the N-terminal Met of newly synthesized proteins. Requires at least a dipeptide for an efficient rate of reaction. N-terminal L-methionine is a prerequisite for activity but the enzyme has broad specificity at other positions.</text>
</comment>
<evidence type="ECO:0000256" key="3">
    <source>
        <dbReference type="HAMAP-Rule" id="MF_00163"/>
    </source>
</evidence>
<protein>
    <recommendedName>
        <fullName evidence="3">Peptide deformylase</fullName>
        <shortName evidence="3">PDF</shortName>
        <ecNumber evidence="3">3.5.1.88</ecNumber>
    </recommendedName>
    <alternativeName>
        <fullName evidence="3">Polypeptide deformylase</fullName>
    </alternativeName>
</protein>
<comment type="catalytic activity">
    <reaction evidence="3">
        <text>N-terminal N-formyl-L-methionyl-[peptide] + H2O = N-terminal L-methionyl-[peptide] + formate</text>
        <dbReference type="Rhea" id="RHEA:24420"/>
        <dbReference type="Rhea" id="RHEA-COMP:10639"/>
        <dbReference type="Rhea" id="RHEA-COMP:10640"/>
        <dbReference type="ChEBI" id="CHEBI:15377"/>
        <dbReference type="ChEBI" id="CHEBI:15740"/>
        <dbReference type="ChEBI" id="CHEBI:49298"/>
        <dbReference type="ChEBI" id="CHEBI:64731"/>
        <dbReference type="EC" id="3.5.1.88"/>
    </reaction>
</comment>
<dbReference type="HAMAP" id="MF_00163">
    <property type="entry name" value="Pep_deformylase"/>
    <property type="match status" value="1"/>
</dbReference>
<comment type="caution">
    <text evidence="4">The sequence shown here is derived from an EMBL/GenBank/DDBJ whole genome shotgun (WGS) entry which is preliminary data.</text>
</comment>
<dbReference type="AlphaFoldDB" id="A0A9D2BZ25"/>
<evidence type="ECO:0000313" key="5">
    <source>
        <dbReference type="Proteomes" id="UP000823915"/>
    </source>
</evidence>
<dbReference type="PANTHER" id="PTHR10458:SF22">
    <property type="entry name" value="PEPTIDE DEFORMYLASE"/>
    <property type="match status" value="1"/>
</dbReference>
<dbReference type="EMBL" id="DXDU01000010">
    <property type="protein sequence ID" value="HIY25673.1"/>
    <property type="molecule type" value="Genomic_DNA"/>
</dbReference>
<evidence type="ECO:0000256" key="2">
    <source>
        <dbReference type="ARBA" id="ARBA00023004"/>
    </source>
</evidence>
<dbReference type="Gene3D" id="3.90.45.10">
    <property type="entry name" value="Peptide deformylase"/>
    <property type="match status" value="1"/>
</dbReference>
<dbReference type="EC" id="3.5.1.88" evidence="3"/>
<comment type="cofactor">
    <cofactor evidence="3">
        <name>Fe(2+)</name>
        <dbReference type="ChEBI" id="CHEBI:29033"/>
    </cofactor>
    <text evidence="3">Binds 1 Fe(2+) ion.</text>
</comment>
<gene>
    <name evidence="3 4" type="primary">def</name>
    <name evidence="4" type="ORF">H9838_00685</name>
</gene>
<dbReference type="PANTHER" id="PTHR10458">
    <property type="entry name" value="PEPTIDE DEFORMYLASE"/>
    <property type="match status" value="1"/>
</dbReference>
<dbReference type="NCBIfam" id="TIGR00079">
    <property type="entry name" value="pept_deformyl"/>
    <property type="match status" value="1"/>
</dbReference>
<dbReference type="GO" id="GO:0046872">
    <property type="term" value="F:metal ion binding"/>
    <property type="evidence" value="ECO:0007669"/>
    <property type="project" value="UniProtKB-KW"/>
</dbReference>
<feature type="binding site" evidence="3">
    <location>
        <position position="134"/>
    </location>
    <ligand>
        <name>Fe cation</name>
        <dbReference type="ChEBI" id="CHEBI:24875"/>
    </ligand>
</feature>
<feature type="active site" evidence="3">
    <location>
        <position position="131"/>
    </location>
</feature>
<evidence type="ECO:0000256" key="1">
    <source>
        <dbReference type="ARBA" id="ARBA00010759"/>
    </source>
</evidence>
<dbReference type="GO" id="GO:0042586">
    <property type="term" value="F:peptide deformylase activity"/>
    <property type="evidence" value="ECO:0007669"/>
    <property type="project" value="UniProtKB-UniRule"/>
</dbReference>
<keyword evidence="3 4" id="KW-0378">Hydrolase</keyword>
<dbReference type="InterPro" id="IPR023635">
    <property type="entry name" value="Peptide_deformylase"/>
</dbReference>
<feature type="binding site" evidence="3">
    <location>
        <position position="130"/>
    </location>
    <ligand>
        <name>Fe cation</name>
        <dbReference type="ChEBI" id="CHEBI:24875"/>
    </ligand>
</feature>
<dbReference type="SUPFAM" id="SSF56420">
    <property type="entry name" value="Peptide deformylase"/>
    <property type="match status" value="1"/>
</dbReference>
<dbReference type="GO" id="GO:0006412">
    <property type="term" value="P:translation"/>
    <property type="evidence" value="ECO:0007669"/>
    <property type="project" value="UniProtKB-UniRule"/>
</dbReference>
<comment type="similarity">
    <text evidence="1 3">Belongs to the polypeptide deformylase family.</text>
</comment>
<feature type="binding site" evidence="3">
    <location>
        <position position="88"/>
    </location>
    <ligand>
        <name>Fe cation</name>
        <dbReference type="ChEBI" id="CHEBI:24875"/>
    </ligand>
</feature>
<keyword evidence="3" id="KW-0479">Metal-binding</keyword>
<dbReference type="PIRSF" id="PIRSF004749">
    <property type="entry name" value="Pep_def"/>
    <property type="match status" value="1"/>
</dbReference>
<reference evidence="4" key="2">
    <citation type="submission" date="2021-04" db="EMBL/GenBank/DDBJ databases">
        <authorList>
            <person name="Gilroy R."/>
        </authorList>
    </citation>
    <scope>NUCLEOTIDE SEQUENCE</scope>
    <source>
        <strain evidence="4">1282</strain>
    </source>
</reference>
<sequence>MAIRNIVKFGDEVLNKKCRPVERFDDKLWLLLDDMKETLEDAQGAGLAAPQVGMLRQVCVVDVGEGPIELVNPEIIATEGEQTGLEGCLSDPGEWGVVTRPKKVTVRAQDRNGAWFEKTGEDLCARAFCHEIDHLKGVLFTSHASRILSQDELDALLEQEEQDSEKGE</sequence>